<dbReference type="SUPFAM" id="SSF52738">
    <property type="entry name" value="Methylesterase CheB, C-terminal domain"/>
    <property type="match status" value="1"/>
</dbReference>
<feature type="active site" evidence="4">
    <location>
        <position position="726"/>
    </location>
</feature>
<feature type="compositionally biased region" description="Polar residues" evidence="5">
    <location>
        <begin position="261"/>
        <end position="278"/>
    </location>
</feature>
<dbReference type="InterPro" id="IPR000673">
    <property type="entry name" value="Sig_transdc_resp-reg_Me-estase"/>
</dbReference>
<dbReference type="PROSITE" id="PS50122">
    <property type="entry name" value="CHEB"/>
    <property type="match status" value="1"/>
</dbReference>
<dbReference type="RefSeq" id="WP_109764749.1">
    <property type="nucleotide sequence ID" value="NZ_QGGU01000012.1"/>
</dbReference>
<dbReference type="GO" id="GO:0008984">
    <property type="term" value="F:protein-glutamate methylesterase activity"/>
    <property type="evidence" value="ECO:0007669"/>
    <property type="project" value="UniProtKB-EC"/>
</dbReference>
<dbReference type="AlphaFoldDB" id="A0A316FGI0"/>
<comment type="caution">
    <text evidence="7">The sequence shown here is derived from an EMBL/GenBank/DDBJ whole genome shotgun (WGS) entry which is preliminary data.</text>
</comment>
<feature type="compositionally biased region" description="Basic and acidic residues" evidence="5">
    <location>
        <begin position="346"/>
        <end position="357"/>
    </location>
</feature>
<evidence type="ECO:0000256" key="3">
    <source>
        <dbReference type="ARBA" id="ARBA00048267"/>
    </source>
</evidence>
<feature type="compositionally biased region" description="Polar residues" evidence="5">
    <location>
        <begin position="607"/>
        <end position="634"/>
    </location>
</feature>
<feature type="compositionally biased region" description="Polar residues" evidence="5">
    <location>
        <begin position="123"/>
        <end position="138"/>
    </location>
</feature>
<feature type="compositionally biased region" description="Acidic residues" evidence="5">
    <location>
        <begin position="559"/>
        <end position="574"/>
    </location>
</feature>
<dbReference type="GO" id="GO:0000156">
    <property type="term" value="F:phosphorelay response regulator activity"/>
    <property type="evidence" value="ECO:0007669"/>
    <property type="project" value="InterPro"/>
</dbReference>
<dbReference type="OrthoDB" id="9793421at2"/>
<evidence type="ECO:0000256" key="2">
    <source>
        <dbReference type="ARBA" id="ARBA00039140"/>
    </source>
</evidence>
<dbReference type="InterPro" id="IPR035909">
    <property type="entry name" value="CheB_C"/>
</dbReference>
<feature type="compositionally biased region" description="Acidic residues" evidence="5">
    <location>
        <begin position="520"/>
        <end position="535"/>
    </location>
</feature>
<gene>
    <name evidence="7" type="ORF">C8D97_112117</name>
</gene>
<dbReference type="Proteomes" id="UP000245790">
    <property type="component" value="Unassembled WGS sequence"/>
</dbReference>
<dbReference type="EC" id="3.1.1.61" evidence="2"/>
<evidence type="ECO:0000313" key="8">
    <source>
        <dbReference type="Proteomes" id="UP000245790"/>
    </source>
</evidence>
<dbReference type="EMBL" id="QGGU01000012">
    <property type="protein sequence ID" value="PWK46880.1"/>
    <property type="molecule type" value="Genomic_DNA"/>
</dbReference>
<feature type="compositionally biased region" description="Basic and acidic residues" evidence="5">
    <location>
        <begin position="213"/>
        <end position="224"/>
    </location>
</feature>
<feature type="region of interest" description="Disordered" evidence="5">
    <location>
        <begin position="191"/>
        <end position="647"/>
    </location>
</feature>
<feature type="compositionally biased region" description="Acidic residues" evidence="5">
    <location>
        <begin position="588"/>
        <end position="598"/>
    </location>
</feature>
<feature type="active site" evidence="4">
    <location>
        <position position="846"/>
    </location>
</feature>
<dbReference type="GO" id="GO:0005737">
    <property type="term" value="C:cytoplasm"/>
    <property type="evidence" value="ECO:0007669"/>
    <property type="project" value="InterPro"/>
</dbReference>
<keyword evidence="8" id="KW-1185">Reference proteome</keyword>
<dbReference type="GO" id="GO:0006935">
    <property type="term" value="P:chemotaxis"/>
    <property type="evidence" value="ECO:0007669"/>
    <property type="project" value="UniProtKB-UniRule"/>
</dbReference>
<feature type="domain" description="CheB-type methylesterase" evidence="6">
    <location>
        <begin position="714"/>
        <end position="904"/>
    </location>
</feature>
<feature type="region of interest" description="Disordered" evidence="5">
    <location>
        <begin position="113"/>
        <end position="154"/>
    </location>
</feature>
<comment type="catalytic activity">
    <reaction evidence="3">
        <text>[protein]-L-glutamate 5-O-methyl ester + H2O = L-glutamyl-[protein] + methanol + H(+)</text>
        <dbReference type="Rhea" id="RHEA:23236"/>
        <dbReference type="Rhea" id="RHEA-COMP:10208"/>
        <dbReference type="Rhea" id="RHEA-COMP:10311"/>
        <dbReference type="ChEBI" id="CHEBI:15377"/>
        <dbReference type="ChEBI" id="CHEBI:15378"/>
        <dbReference type="ChEBI" id="CHEBI:17790"/>
        <dbReference type="ChEBI" id="CHEBI:29973"/>
        <dbReference type="ChEBI" id="CHEBI:82795"/>
        <dbReference type="EC" id="3.1.1.61"/>
    </reaction>
</comment>
<reference evidence="7 8" key="1">
    <citation type="submission" date="2018-05" db="EMBL/GenBank/DDBJ databases">
        <title>Genomic Encyclopedia of Type Strains, Phase IV (KMG-IV): sequencing the most valuable type-strain genomes for metagenomic binning, comparative biology and taxonomic classification.</title>
        <authorList>
            <person name="Goeker M."/>
        </authorList>
    </citation>
    <scope>NUCLEOTIDE SEQUENCE [LARGE SCALE GENOMIC DNA]</scope>
    <source>
        <strain evidence="7 8">DSM 25350</strain>
    </source>
</reference>
<evidence type="ECO:0000313" key="7">
    <source>
        <dbReference type="EMBL" id="PWK46880.1"/>
    </source>
</evidence>
<evidence type="ECO:0000256" key="4">
    <source>
        <dbReference type="PROSITE-ProRule" id="PRU00050"/>
    </source>
</evidence>
<evidence type="ECO:0000256" key="5">
    <source>
        <dbReference type="SAM" id="MobiDB-lite"/>
    </source>
</evidence>
<proteinExistence type="predicted"/>
<feature type="compositionally biased region" description="Polar residues" evidence="5">
    <location>
        <begin position="471"/>
        <end position="484"/>
    </location>
</feature>
<protein>
    <recommendedName>
        <fullName evidence="2">protein-glutamate methylesterase</fullName>
        <ecNumber evidence="2">3.1.1.61</ecNumber>
    </recommendedName>
</protein>
<evidence type="ECO:0000256" key="1">
    <source>
        <dbReference type="ARBA" id="ARBA00022801"/>
    </source>
</evidence>
<organism evidence="7 8">
    <name type="scientific">Pleionea mediterranea</name>
    <dbReference type="NCBI Taxonomy" id="523701"/>
    <lineage>
        <taxon>Bacteria</taxon>
        <taxon>Pseudomonadati</taxon>
        <taxon>Pseudomonadota</taxon>
        <taxon>Gammaproteobacteria</taxon>
        <taxon>Oceanospirillales</taxon>
        <taxon>Pleioneaceae</taxon>
        <taxon>Pleionea</taxon>
    </lineage>
</organism>
<feature type="compositionally biased region" description="Polar residues" evidence="5">
    <location>
        <begin position="411"/>
        <end position="424"/>
    </location>
</feature>
<keyword evidence="1 4" id="KW-0378">Hydrolase</keyword>
<dbReference type="PANTHER" id="PTHR42872">
    <property type="entry name" value="PROTEIN-GLUTAMATE METHYLESTERASE/PROTEIN-GLUTAMINE GLUTAMINASE"/>
    <property type="match status" value="1"/>
</dbReference>
<feature type="compositionally biased region" description="Acidic residues" evidence="5">
    <location>
        <begin position="486"/>
        <end position="504"/>
    </location>
</feature>
<dbReference type="Pfam" id="PF01339">
    <property type="entry name" value="CheB_methylest"/>
    <property type="match status" value="1"/>
</dbReference>
<sequence>MSKSEQLSIGLITSGGDETQQYLSLLKRHEVNAELQLGPSDIQPQHIANKQLNVWLLDIDDDDWTDELDDLLDQSEVPVFFHERGSLFKQSHPNYWVEKQIERLYEMAGLELPSQDSDEQTDTSESGVSESSLAQQTPSEASASTEAEDAASRLDNATEQLSSTLLDLANQGGLSDSNDLVDPIQQVADELSGEDELSDTDFFNEDNFLDTDETTRDATEKFNKESNLAETDITDTDITETDSPTFSEGNEGAETEKDSFLSEQISQDNESENFSLESDSIENDLIDSQLVQSDPEESSLSIDDSTDDDSLKAAESDDSELEQYDLQSFESQLDDYLAEPKNNAPELEKNTENRKPSLDFQPESFDDEPLAFDDDDNSDEWLSEQSSSEDSLSKKTDSENTNSENKAKPDSQLSDTKNTESSTDQPDHPESFDFEFDESFSLDDDDLLGAESDEPSFISDSDESKDAFLENKSSLSEELPTNDQAFFEDEASFDDEPSFEDEPSLEDKNLSDQNSFQSEEQTDFNFELELDDEPLENTATDETSEQEKEELEASNLEANDFELSDSEISEENLTETDLPEKELPESEMTFDIDDDLLDSDSNHEQSVEQSISEQADLSTDTKQSKQEQLQTTEFDSFPPELPDDEFSLDDDATLEALDDSILESEPTQSEVEAAEDQVDEQLSADEPLEFDIPLLDDTATDMQFEDVADEEVVEVPQQNLWVLGASLGGPAAVKRFLQNLPNSIDTAFVLAQHIDENFLPVLCNILDTQTPFKTVIVDESMKLQSGRVYIAPINHKLKFDLDGTVSSCEDSWTPPYSPCIDDVIESAGQVYQHRCGAIIFSGMGNDGSAGIAKVIHNDMKVWVQSPDTCANSSMPDSVIEQELCHYQGSPEQLADHLTEHLQSAKIKSA</sequence>
<accession>A0A316FGI0</accession>
<feature type="compositionally biased region" description="Acidic residues" evidence="5">
    <location>
        <begin position="191"/>
        <end position="212"/>
    </location>
</feature>
<feature type="compositionally biased region" description="Acidic residues" evidence="5">
    <location>
        <begin position="364"/>
        <end position="382"/>
    </location>
</feature>
<keyword evidence="4" id="KW-0145">Chemotaxis</keyword>
<evidence type="ECO:0000259" key="6">
    <source>
        <dbReference type="PROSITE" id="PS50122"/>
    </source>
</evidence>
<feature type="compositionally biased region" description="Acidic residues" evidence="5">
    <location>
        <begin position="542"/>
        <end position="552"/>
    </location>
</feature>
<dbReference type="PANTHER" id="PTHR42872:SF6">
    <property type="entry name" value="PROTEIN-GLUTAMATE METHYLESTERASE_PROTEIN-GLUTAMINE GLUTAMINASE"/>
    <property type="match status" value="1"/>
</dbReference>
<feature type="compositionally biased region" description="Acidic residues" evidence="5">
    <location>
        <begin position="432"/>
        <end position="454"/>
    </location>
</feature>
<feature type="active site" evidence="4">
    <location>
        <position position="753"/>
    </location>
</feature>
<dbReference type="Gene3D" id="3.40.50.180">
    <property type="entry name" value="Methylesterase CheB, C-terminal domain"/>
    <property type="match status" value="1"/>
</dbReference>
<name>A0A316FGI0_9GAMM</name>